<sequence length="109" mass="11525">MYLARVIGQVVASKKEEDLRGRRLLLLRPMLADAETPSRLKPGSNTLVAVDPIGAGTGEMVMFVQGSSARQGAGLKSLPIDASIIGIVDSVQIEGENVFLSSEDDSGKK</sequence>
<dbReference type="CDD" id="cd01614">
    <property type="entry name" value="EutN_CcmL"/>
    <property type="match status" value="1"/>
</dbReference>
<dbReference type="InterPro" id="IPR004992">
    <property type="entry name" value="EutN_CcmL"/>
</dbReference>
<dbReference type="AlphaFoldDB" id="A0A7X1E7B0"/>
<proteinExistence type="predicted"/>
<dbReference type="Gene3D" id="2.40.50.220">
    <property type="entry name" value="EutN/Ccml"/>
    <property type="match status" value="1"/>
</dbReference>
<dbReference type="PANTHER" id="PTHR36539">
    <property type="entry name" value="ETHANOLAMINE UTILIZATION PROTEIN EUTN"/>
    <property type="match status" value="1"/>
</dbReference>
<dbReference type="Proteomes" id="UP000525652">
    <property type="component" value="Unassembled WGS sequence"/>
</dbReference>
<evidence type="ECO:0000256" key="2">
    <source>
        <dbReference type="ARBA" id="ARBA00024446"/>
    </source>
</evidence>
<dbReference type="EMBL" id="JACHVA010000127">
    <property type="protein sequence ID" value="MBC2603532.1"/>
    <property type="molecule type" value="Genomic_DNA"/>
</dbReference>
<name>A0A7X1E7B0_9BACT</name>
<protein>
    <submittedName>
        <fullName evidence="3">EutN/CcmL family microcompartment protein</fullName>
    </submittedName>
</protein>
<dbReference type="SUPFAM" id="SSF159133">
    <property type="entry name" value="EutN/CcmL-like"/>
    <property type="match status" value="1"/>
</dbReference>
<keyword evidence="4" id="KW-1185">Reference proteome</keyword>
<reference evidence="3 4" key="1">
    <citation type="submission" date="2020-07" db="EMBL/GenBank/DDBJ databases">
        <authorList>
            <person name="Feng X."/>
        </authorList>
    </citation>
    <scope>NUCLEOTIDE SEQUENCE [LARGE SCALE GENOMIC DNA]</scope>
    <source>
        <strain evidence="3 4">JCM14086</strain>
    </source>
</reference>
<dbReference type="InterPro" id="IPR036677">
    <property type="entry name" value="EutN_CcmL_sf"/>
</dbReference>
<organism evidence="3 4">
    <name type="scientific">Puniceicoccus vermicola</name>
    <dbReference type="NCBI Taxonomy" id="388746"/>
    <lineage>
        <taxon>Bacteria</taxon>
        <taxon>Pseudomonadati</taxon>
        <taxon>Verrucomicrobiota</taxon>
        <taxon>Opitutia</taxon>
        <taxon>Puniceicoccales</taxon>
        <taxon>Puniceicoccaceae</taxon>
        <taxon>Puniceicoccus</taxon>
    </lineage>
</organism>
<evidence type="ECO:0000313" key="4">
    <source>
        <dbReference type="Proteomes" id="UP000525652"/>
    </source>
</evidence>
<evidence type="ECO:0000313" key="3">
    <source>
        <dbReference type="EMBL" id="MBC2603532.1"/>
    </source>
</evidence>
<dbReference type="PANTHER" id="PTHR36539:SF1">
    <property type="entry name" value="BACTERIAL MICROCOMPARTMENT SHELL VERTEX PROTEIN EUTN"/>
    <property type="match status" value="1"/>
</dbReference>
<keyword evidence="2" id="KW-1283">Bacterial microcompartment</keyword>
<dbReference type="RefSeq" id="WP_185694159.1">
    <property type="nucleotide sequence ID" value="NZ_JACHVA010000127.1"/>
</dbReference>
<dbReference type="Pfam" id="PF03319">
    <property type="entry name" value="EutN_CcmL"/>
    <property type="match status" value="1"/>
</dbReference>
<comment type="caution">
    <text evidence="3">The sequence shown here is derived from an EMBL/GenBank/DDBJ whole genome shotgun (WGS) entry which is preliminary data.</text>
</comment>
<accession>A0A7X1E7B0</accession>
<gene>
    <name evidence="3" type="ORF">H5P30_17250</name>
</gene>
<evidence type="ECO:0000256" key="1">
    <source>
        <dbReference type="ARBA" id="ARBA00024322"/>
    </source>
</evidence>
<dbReference type="GO" id="GO:0031469">
    <property type="term" value="C:bacterial microcompartment"/>
    <property type="evidence" value="ECO:0007669"/>
    <property type="project" value="UniProtKB-SubCell"/>
</dbReference>
<dbReference type="PROSITE" id="PS51932">
    <property type="entry name" value="BMV"/>
    <property type="match status" value="1"/>
</dbReference>
<comment type="subcellular location">
    <subcellularLocation>
        <location evidence="1">Bacterial microcompartment</location>
    </subcellularLocation>
</comment>